<dbReference type="SUPFAM" id="SSF52210">
    <property type="entry name" value="Succinyl-CoA synthetase domains"/>
    <property type="match status" value="2"/>
</dbReference>
<evidence type="ECO:0000256" key="4">
    <source>
        <dbReference type="ARBA" id="ARBA00060888"/>
    </source>
</evidence>
<dbReference type="GO" id="GO:0005524">
    <property type="term" value="F:ATP binding"/>
    <property type="evidence" value="ECO:0007669"/>
    <property type="project" value="UniProtKB-UniRule"/>
</dbReference>
<evidence type="ECO:0000256" key="2">
    <source>
        <dbReference type="ARBA" id="ARBA00022741"/>
    </source>
</evidence>
<evidence type="ECO:0000259" key="6">
    <source>
        <dbReference type="PROSITE" id="PS50975"/>
    </source>
</evidence>
<dbReference type="InterPro" id="IPR043938">
    <property type="entry name" value="Ligase_CoA_dom"/>
</dbReference>
<dbReference type="Gene3D" id="3.30.1490.20">
    <property type="entry name" value="ATP-grasp fold, A domain"/>
    <property type="match status" value="1"/>
</dbReference>
<protein>
    <submittedName>
        <fullName evidence="7">Acyl-CoA synthetase</fullName>
    </submittedName>
</protein>
<dbReference type="SUPFAM" id="SSF51735">
    <property type="entry name" value="NAD(P)-binding Rossmann-fold domains"/>
    <property type="match status" value="1"/>
</dbReference>
<dbReference type="FunFam" id="3.30.1490.20:FF:000020">
    <property type="entry name" value="Protein lysine acetyltransferase"/>
    <property type="match status" value="1"/>
</dbReference>
<accession>A0A5K7YJK2</accession>
<keyword evidence="2 5" id="KW-0547">Nucleotide-binding</keyword>
<organism evidence="7 8">
    <name type="scientific">Desulfosarcina alkanivorans</name>
    <dbReference type="NCBI Taxonomy" id="571177"/>
    <lineage>
        <taxon>Bacteria</taxon>
        <taxon>Pseudomonadati</taxon>
        <taxon>Thermodesulfobacteriota</taxon>
        <taxon>Desulfobacteria</taxon>
        <taxon>Desulfobacterales</taxon>
        <taxon>Desulfosarcinaceae</taxon>
        <taxon>Desulfosarcina</taxon>
    </lineage>
</organism>
<dbReference type="InterPro" id="IPR016102">
    <property type="entry name" value="Succinyl-CoA_synth-like"/>
</dbReference>
<proteinExistence type="inferred from homology"/>
<dbReference type="EMBL" id="AP021874">
    <property type="protein sequence ID" value="BBO69852.1"/>
    <property type="molecule type" value="Genomic_DNA"/>
</dbReference>
<keyword evidence="3 5" id="KW-0067">ATP-binding</keyword>
<dbReference type="GO" id="GO:0043758">
    <property type="term" value="F:acetate-CoA ligase (ADP-forming) activity"/>
    <property type="evidence" value="ECO:0007669"/>
    <property type="project" value="InterPro"/>
</dbReference>
<dbReference type="SMART" id="SM00881">
    <property type="entry name" value="CoA_binding"/>
    <property type="match status" value="1"/>
</dbReference>
<comment type="similarity">
    <text evidence="4">In the N-terminal section; belongs to the acetate CoA ligase alpha subunit family.</text>
</comment>
<dbReference type="Pfam" id="PF13549">
    <property type="entry name" value="ATP-grasp_5"/>
    <property type="match status" value="1"/>
</dbReference>
<dbReference type="Gene3D" id="3.40.50.720">
    <property type="entry name" value="NAD(P)-binding Rossmann-like Domain"/>
    <property type="match status" value="1"/>
</dbReference>
<sequence>MRSLSGNEPQVSKRLEALFNPGSVAIIGCSGDLNRLSGRPLKFLLKNNFQGAIYPVNPKYGEINGLTCYPSIVQIPEPVDVALLIVPVGLIEGAVKDCIRANTKTAIIFSSGFAELGADGKAVQNRIARLSEESGMPILGPNCLGLINISESVPLSFSSALDEDKILPGPTALVSQSGAIAAYILGTARESGIGFSHWVTTGNEVSLDSFVVAQHLLAQNSVKGVMLYLEETRDSAAMMAAGRISRDTGKPLVCLKVGRSTSGRRAALSHTGALSGSDAEYDAALKKAGIIRAGHIEELLDLGMVLSCSPKPTGNRVAIMSISGGGGILCADRCEDLGLEVPVLCQETQEELQKVIPRFGSAKNPVDLTAELVASPGMLGKSLDIVLNDKDIDSVILFLGGNRKNGEKLSHDIVRILDSNGNAAKKPVIVSWMAAPDEAVNILREKEIPLLFDGVRAVNALGKLYEGRDAAHSEYDRRDSEAEDAESVKATLYKLADYGSGGDGTISLSESVSKKLIAKCGVPIPDGGLAETVDQAVQIANQAGFSVVAKVDSADILHKSDAGVVQVGIKDEKALRNAFDQLMNNAKEHCPQANIRGLLVERMVEDALEMIVGLKWSDKFGPMVMVGMGGVFVELLKDVSLRMAPVNREEAREMVTTLKTSRLLSGFRGEPERDVDALLDVIVKVSEIGANLGPDLVELDINPMFVLSKGEGVVAGDALIILKKEDVC</sequence>
<dbReference type="GO" id="GO:0046872">
    <property type="term" value="F:metal ion binding"/>
    <property type="evidence" value="ECO:0007669"/>
    <property type="project" value="InterPro"/>
</dbReference>
<dbReference type="Proteomes" id="UP000427906">
    <property type="component" value="Chromosome"/>
</dbReference>
<dbReference type="Pfam" id="PF19045">
    <property type="entry name" value="Ligase_CoA_2"/>
    <property type="match status" value="1"/>
</dbReference>
<name>A0A5K7YJK2_9BACT</name>
<dbReference type="Pfam" id="PF13380">
    <property type="entry name" value="CoA_binding_2"/>
    <property type="match status" value="1"/>
</dbReference>
<dbReference type="InterPro" id="IPR032875">
    <property type="entry name" value="Succ_CoA_lig_flav_dom"/>
</dbReference>
<reference evidence="7 8" key="1">
    <citation type="submission" date="2019-11" db="EMBL/GenBank/DDBJ databases">
        <title>Comparative genomics of hydrocarbon-degrading Desulfosarcina strains.</title>
        <authorList>
            <person name="Watanabe M."/>
            <person name="Kojima H."/>
            <person name="Fukui M."/>
        </authorList>
    </citation>
    <scope>NUCLEOTIDE SEQUENCE [LARGE SCALE GENOMIC DNA]</scope>
    <source>
        <strain evidence="7 8">PL12</strain>
    </source>
</reference>
<dbReference type="PANTHER" id="PTHR43334">
    <property type="entry name" value="ACETATE--COA LIGASE [ADP-FORMING]"/>
    <property type="match status" value="1"/>
</dbReference>
<dbReference type="InterPro" id="IPR003781">
    <property type="entry name" value="CoA-bd"/>
</dbReference>
<dbReference type="RefSeq" id="WP_155317846.1">
    <property type="nucleotide sequence ID" value="NZ_AP021874.1"/>
</dbReference>
<gene>
    <name evidence="7" type="ORF">DSCA_37820</name>
</gene>
<dbReference type="Gene3D" id="3.30.470.20">
    <property type="entry name" value="ATP-grasp fold, B domain"/>
    <property type="match status" value="1"/>
</dbReference>
<evidence type="ECO:0000313" key="8">
    <source>
        <dbReference type="Proteomes" id="UP000427906"/>
    </source>
</evidence>
<dbReference type="SUPFAM" id="SSF56059">
    <property type="entry name" value="Glutathione synthetase ATP-binding domain-like"/>
    <property type="match status" value="1"/>
</dbReference>
<dbReference type="InterPro" id="IPR013815">
    <property type="entry name" value="ATP_grasp_subdomain_1"/>
</dbReference>
<evidence type="ECO:0000256" key="1">
    <source>
        <dbReference type="ARBA" id="ARBA00022598"/>
    </source>
</evidence>
<evidence type="ECO:0000313" key="7">
    <source>
        <dbReference type="EMBL" id="BBO69852.1"/>
    </source>
</evidence>
<dbReference type="InterPro" id="IPR036291">
    <property type="entry name" value="NAD(P)-bd_dom_sf"/>
</dbReference>
<keyword evidence="8" id="KW-1185">Reference proteome</keyword>
<dbReference type="PROSITE" id="PS51257">
    <property type="entry name" value="PROKAR_LIPOPROTEIN"/>
    <property type="match status" value="1"/>
</dbReference>
<feature type="domain" description="ATP-grasp" evidence="6">
    <location>
        <begin position="514"/>
        <end position="567"/>
    </location>
</feature>
<dbReference type="InterPro" id="IPR011761">
    <property type="entry name" value="ATP-grasp"/>
</dbReference>
<dbReference type="InterPro" id="IPR051538">
    <property type="entry name" value="Acyl-CoA_Synth/Transferase"/>
</dbReference>
<dbReference type="PANTHER" id="PTHR43334:SF1">
    <property type="entry name" value="3-HYDROXYPROPIONATE--COA LIGASE [ADP-FORMING]"/>
    <property type="match status" value="1"/>
</dbReference>
<dbReference type="KEGG" id="dalk:DSCA_37820"/>
<dbReference type="AlphaFoldDB" id="A0A5K7YJK2"/>
<dbReference type="PROSITE" id="PS50975">
    <property type="entry name" value="ATP_GRASP"/>
    <property type="match status" value="1"/>
</dbReference>
<dbReference type="OrthoDB" id="9791027at2"/>
<dbReference type="Gene3D" id="3.40.50.261">
    <property type="entry name" value="Succinyl-CoA synthetase domains"/>
    <property type="match status" value="2"/>
</dbReference>
<keyword evidence="1" id="KW-0436">Ligase</keyword>
<dbReference type="Pfam" id="PF13607">
    <property type="entry name" value="Succ_CoA_lig"/>
    <property type="match status" value="1"/>
</dbReference>
<evidence type="ECO:0000256" key="5">
    <source>
        <dbReference type="PROSITE-ProRule" id="PRU00409"/>
    </source>
</evidence>
<evidence type="ECO:0000256" key="3">
    <source>
        <dbReference type="ARBA" id="ARBA00022840"/>
    </source>
</evidence>